<dbReference type="KEGG" id="hdn:Hden_1587"/>
<keyword evidence="1" id="KW-0805">Transcription regulation</keyword>
<sequence>MLDQERLKQLLSYDPEIGEFRWIAPTDRMRKKGAVAGFLDAKRYRKIKIDGVCHYAHRLAWLYVHGEFPKLLIDHCNRDPSDNRMENLREATYGENVANSVIRKSKTGYRGVKKNSRGAMFSASIMKNGRHHFLGNYKTKEDAAAAYNRAARSLFGAFARAD</sequence>
<evidence type="ECO:0000256" key="1">
    <source>
        <dbReference type="ARBA" id="ARBA00023015"/>
    </source>
</evidence>
<feature type="domain" description="AP2/ERF" evidence="4">
    <location>
        <begin position="108"/>
        <end position="162"/>
    </location>
</feature>
<dbReference type="HOGENOM" id="CLU_095318_1_1_5"/>
<dbReference type="SUPFAM" id="SSF54060">
    <property type="entry name" value="His-Me finger endonucleases"/>
    <property type="match status" value="1"/>
</dbReference>
<dbReference type="PROSITE" id="PS51032">
    <property type="entry name" value="AP2_ERF"/>
    <property type="match status" value="1"/>
</dbReference>
<evidence type="ECO:0000259" key="4">
    <source>
        <dbReference type="PROSITE" id="PS51032"/>
    </source>
</evidence>
<dbReference type="EMBL" id="CP002083">
    <property type="protein sequence ID" value="ADJ21995.1"/>
    <property type="molecule type" value="Genomic_DNA"/>
</dbReference>
<keyword evidence="7" id="KW-1185">Reference proteome</keyword>
<keyword evidence="2" id="KW-0238">DNA-binding</keyword>
<organism evidence="5 7">
    <name type="scientific">Hyphomicrobium denitrificans (strain ATCC 51888 / DSM 1869 / NCIMB 11706 / TK 0415)</name>
    <dbReference type="NCBI Taxonomy" id="582899"/>
    <lineage>
        <taxon>Bacteria</taxon>
        <taxon>Pseudomonadati</taxon>
        <taxon>Pseudomonadota</taxon>
        <taxon>Alphaproteobacteria</taxon>
        <taxon>Hyphomicrobiales</taxon>
        <taxon>Hyphomicrobiaceae</taxon>
        <taxon>Hyphomicrobium</taxon>
    </lineage>
</organism>
<dbReference type="InterPro" id="IPR016177">
    <property type="entry name" value="DNA-bd_dom_sf"/>
</dbReference>
<dbReference type="eggNOG" id="ENOG50330U8">
    <property type="taxonomic scope" value="Bacteria"/>
</dbReference>
<evidence type="ECO:0000313" key="6">
    <source>
        <dbReference type="EMBL" id="ADJ23395.1"/>
    </source>
</evidence>
<keyword evidence="3" id="KW-0804">Transcription</keyword>
<protein>
    <submittedName>
        <fullName evidence="5">Pathogenesis-related transcriptional factor and ERF protein</fullName>
    </submittedName>
</protein>
<dbReference type="AlphaFoldDB" id="D8JQ74"/>
<dbReference type="KEGG" id="hdn:Hden_0168"/>
<name>D8JQ74_HYPDA</name>
<accession>D8JQ74</accession>
<dbReference type="Pfam" id="PF13392">
    <property type="entry name" value="HNH_3"/>
    <property type="match status" value="1"/>
</dbReference>
<evidence type="ECO:0000256" key="3">
    <source>
        <dbReference type="ARBA" id="ARBA00023163"/>
    </source>
</evidence>
<evidence type="ECO:0000313" key="7">
    <source>
        <dbReference type="Proteomes" id="UP000002033"/>
    </source>
</evidence>
<reference evidence="5" key="1">
    <citation type="submission" date="2010-06" db="EMBL/GenBank/DDBJ databases">
        <title>Complete sequence of Hyphomicrobium denitrificans ATCC 51888.</title>
        <authorList>
            <consortium name="US DOE Joint Genome Institute"/>
            <person name="Lucas S."/>
            <person name="Copeland A."/>
            <person name="Lapidus A."/>
            <person name="Cheng J.-F."/>
            <person name="Bruce D."/>
            <person name="Goodwin L."/>
            <person name="Pitluck S."/>
            <person name="Held B."/>
            <person name="Detter J.C."/>
            <person name="Han C."/>
            <person name="Tapia R."/>
            <person name="Land M."/>
            <person name="Hauser L."/>
            <person name="Kyrpides N."/>
            <person name="Ivanova N."/>
            <person name="Brown P.J.B."/>
            <person name="Brun Y.V."/>
            <person name="Woyke T."/>
        </authorList>
    </citation>
    <scope>NUCLEOTIDE SEQUENCE</scope>
    <source>
        <strain evidence="5">ATCC 51888</strain>
    </source>
</reference>
<dbReference type="Gene3D" id="3.90.75.20">
    <property type="match status" value="1"/>
</dbReference>
<dbReference type="STRING" id="582899.Hden_0168"/>
<reference evidence="7" key="2">
    <citation type="journal article" date="2011" name="J. Bacteriol.">
        <title>Genome sequences of eight morphologically diverse alphaproteobacteria.</title>
        <authorList>
            <consortium name="US DOE Joint Genome Institute"/>
            <person name="Brown P.J."/>
            <person name="Kysela D.T."/>
            <person name="Buechlein A."/>
            <person name="Hemmerich C."/>
            <person name="Brun Y.V."/>
        </authorList>
    </citation>
    <scope>NUCLEOTIDE SEQUENCE [LARGE SCALE GENOMIC DNA]</scope>
    <source>
        <strain evidence="7">ATCC 51888 / DSM 1869 / NCIB 11706 / TK 0415</strain>
    </source>
</reference>
<dbReference type="OrthoDB" id="388551at2"/>
<dbReference type="InterPro" id="IPR001471">
    <property type="entry name" value="AP2/ERF_dom"/>
</dbReference>
<dbReference type="Gene3D" id="3.30.730.10">
    <property type="entry name" value="AP2/ERF domain"/>
    <property type="match status" value="1"/>
</dbReference>
<dbReference type="InterPro" id="IPR003615">
    <property type="entry name" value="HNH_nuc"/>
</dbReference>
<dbReference type="InterPro" id="IPR044925">
    <property type="entry name" value="His-Me_finger_sf"/>
</dbReference>
<dbReference type="GO" id="GO:0003700">
    <property type="term" value="F:DNA-binding transcription factor activity"/>
    <property type="evidence" value="ECO:0007669"/>
    <property type="project" value="InterPro"/>
</dbReference>
<dbReference type="SUPFAM" id="SSF54171">
    <property type="entry name" value="DNA-binding domain"/>
    <property type="match status" value="1"/>
</dbReference>
<proteinExistence type="predicted"/>
<dbReference type="GO" id="GO:0003677">
    <property type="term" value="F:DNA binding"/>
    <property type="evidence" value="ECO:0007669"/>
    <property type="project" value="UniProtKB-KW"/>
</dbReference>
<dbReference type="RefSeq" id="WP_013214214.1">
    <property type="nucleotide sequence ID" value="NC_014313.1"/>
</dbReference>
<gene>
    <name evidence="5" type="ordered locus">Hden_0168</name>
    <name evidence="6" type="ordered locus">Hden_1587</name>
</gene>
<dbReference type="Proteomes" id="UP000002033">
    <property type="component" value="Chromosome"/>
</dbReference>
<dbReference type="EMBL" id="CP002083">
    <property type="protein sequence ID" value="ADJ23395.1"/>
    <property type="molecule type" value="Genomic_DNA"/>
</dbReference>
<evidence type="ECO:0000313" key="5">
    <source>
        <dbReference type="EMBL" id="ADJ21995.1"/>
    </source>
</evidence>
<evidence type="ECO:0000256" key="2">
    <source>
        <dbReference type="ARBA" id="ARBA00023125"/>
    </source>
</evidence>
<dbReference type="InterPro" id="IPR036955">
    <property type="entry name" value="AP2/ERF_dom_sf"/>
</dbReference>